<evidence type="ECO:0000256" key="2">
    <source>
        <dbReference type="ARBA" id="ARBA00000909"/>
    </source>
</evidence>
<evidence type="ECO:0000256" key="18">
    <source>
        <dbReference type="HAMAP-Rule" id="MF_01966"/>
    </source>
</evidence>
<evidence type="ECO:0000313" key="23">
    <source>
        <dbReference type="EMBL" id="NGN85009.1"/>
    </source>
</evidence>
<comment type="catalytic activity">
    <reaction evidence="2 18 19">
        <text>(6R)-NADPHX = (6S)-NADPHX</text>
        <dbReference type="Rhea" id="RHEA:32227"/>
        <dbReference type="ChEBI" id="CHEBI:64076"/>
        <dbReference type="ChEBI" id="CHEBI:64077"/>
        <dbReference type="EC" id="5.1.99.6"/>
    </reaction>
</comment>
<comment type="catalytic activity">
    <reaction evidence="1 18 19">
        <text>(6R)-NADHX = (6S)-NADHX</text>
        <dbReference type="Rhea" id="RHEA:32215"/>
        <dbReference type="ChEBI" id="CHEBI:64074"/>
        <dbReference type="ChEBI" id="CHEBI:64075"/>
        <dbReference type="EC" id="5.1.99.6"/>
    </reaction>
</comment>
<dbReference type="PANTHER" id="PTHR12592">
    <property type="entry name" value="ATP-DEPENDENT (S)-NAD(P)H-HYDRATE DEHYDRATASE FAMILY MEMBER"/>
    <property type="match status" value="1"/>
</dbReference>
<dbReference type="SUPFAM" id="SSF53613">
    <property type="entry name" value="Ribokinase-like"/>
    <property type="match status" value="1"/>
</dbReference>
<comment type="caution">
    <text evidence="23">The sequence shown here is derived from an EMBL/GenBank/DDBJ whole genome shotgun (WGS) entry which is preliminary data.</text>
</comment>
<dbReference type="InterPro" id="IPR004443">
    <property type="entry name" value="YjeF_N_dom"/>
</dbReference>
<dbReference type="PROSITE" id="PS51383">
    <property type="entry name" value="YJEF_C_3"/>
    <property type="match status" value="1"/>
</dbReference>
<keyword evidence="10 17" id="KW-0520">NAD</keyword>
<feature type="binding site" evidence="18">
    <location>
        <position position="63"/>
    </location>
    <ligand>
        <name>K(+)</name>
        <dbReference type="ChEBI" id="CHEBI:29103"/>
    </ligand>
</feature>
<dbReference type="HAMAP" id="MF_01965">
    <property type="entry name" value="NADHX_dehydratase"/>
    <property type="match status" value="1"/>
</dbReference>
<name>A0ABX0DDN2_9MICC</name>
<dbReference type="PANTHER" id="PTHR12592:SF0">
    <property type="entry name" value="ATP-DEPENDENT (S)-NAD(P)H-HYDRATE DEHYDRATASE"/>
    <property type="match status" value="1"/>
</dbReference>
<feature type="region of interest" description="Disordered" evidence="20">
    <location>
        <begin position="389"/>
        <end position="410"/>
    </location>
</feature>
<keyword evidence="7 17" id="KW-0067">ATP-binding</keyword>
<feature type="domain" description="YjeF C-terminal" evidence="21">
    <location>
        <begin position="257"/>
        <end position="549"/>
    </location>
</feature>
<evidence type="ECO:0000256" key="8">
    <source>
        <dbReference type="ARBA" id="ARBA00022857"/>
    </source>
</evidence>
<evidence type="ECO:0000313" key="24">
    <source>
        <dbReference type="Proteomes" id="UP000479226"/>
    </source>
</evidence>
<comment type="catalytic activity">
    <reaction evidence="15 17 19">
        <text>(6S)-NADHX + ADP = AMP + phosphate + NADH + H(+)</text>
        <dbReference type="Rhea" id="RHEA:32223"/>
        <dbReference type="ChEBI" id="CHEBI:15378"/>
        <dbReference type="ChEBI" id="CHEBI:43474"/>
        <dbReference type="ChEBI" id="CHEBI:57945"/>
        <dbReference type="ChEBI" id="CHEBI:64074"/>
        <dbReference type="ChEBI" id="CHEBI:456215"/>
        <dbReference type="ChEBI" id="CHEBI:456216"/>
        <dbReference type="EC" id="4.2.1.136"/>
    </reaction>
</comment>
<comment type="similarity">
    <text evidence="18">Belongs to the NnrE/AIBP family.</text>
</comment>
<dbReference type="SUPFAM" id="SSF64153">
    <property type="entry name" value="YjeF N-terminal domain-like"/>
    <property type="match status" value="1"/>
</dbReference>
<keyword evidence="6 17" id="KW-0547">Nucleotide-binding</keyword>
<evidence type="ECO:0000259" key="22">
    <source>
        <dbReference type="PROSITE" id="PS51385"/>
    </source>
</evidence>
<evidence type="ECO:0000256" key="10">
    <source>
        <dbReference type="ARBA" id="ARBA00023027"/>
    </source>
</evidence>
<evidence type="ECO:0000256" key="14">
    <source>
        <dbReference type="ARBA" id="ARBA00025153"/>
    </source>
</evidence>
<evidence type="ECO:0000256" key="11">
    <source>
        <dbReference type="ARBA" id="ARBA00023235"/>
    </source>
</evidence>
<dbReference type="Proteomes" id="UP000479226">
    <property type="component" value="Unassembled WGS sequence"/>
</dbReference>
<proteinExistence type="inferred from homology"/>
<dbReference type="Pfam" id="PF03853">
    <property type="entry name" value="YjeF_N"/>
    <property type="match status" value="1"/>
</dbReference>
<comment type="cofactor">
    <cofactor evidence="17">
        <name>Mg(2+)</name>
        <dbReference type="ChEBI" id="CHEBI:18420"/>
    </cofactor>
</comment>
<feature type="binding site" evidence="17">
    <location>
        <position position="485"/>
    </location>
    <ligand>
        <name>AMP</name>
        <dbReference type="ChEBI" id="CHEBI:456215"/>
    </ligand>
</feature>
<evidence type="ECO:0000256" key="19">
    <source>
        <dbReference type="PIRNR" id="PIRNR017184"/>
    </source>
</evidence>
<gene>
    <name evidence="17" type="primary">nnrD</name>
    <name evidence="18" type="synonym">nnrE</name>
    <name evidence="23" type="ORF">G6N77_16320</name>
</gene>
<dbReference type="Pfam" id="PF01256">
    <property type="entry name" value="Carb_kinase"/>
    <property type="match status" value="1"/>
</dbReference>
<reference evidence="23 24" key="1">
    <citation type="submission" date="2020-02" db="EMBL/GenBank/DDBJ databases">
        <title>Genome sequence of the type strain DSM 27180 of Arthrobacter silviterrae.</title>
        <authorList>
            <person name="Gao J."/>
            <person name="Sun J."/>
        </authorList>
    </citation>
    <scope>NUCLEOTIDE SEQUENCE [LARGE SCALE GENOMIC DNA]</scope>
    <source>
        <strain evidence="23 24">DSM 27180</strain>
    </source>
</reference>
<dbReference type="EC" id="4.2.1.136" evidence="19"/>
<dbReference type="PIRSF" id="PIRSF017184">
    <property type="entry name" value="Nnr"/>
    <property type="match status" value="1"/>
</dbReference>
<evidence type="ECO:0000256" key="4">
    <source>
        <dbReference type="ARBA" id="ARBA00009524"/>
    </source>
</evidence>
<dbReference type="HAMAP" id="MF_01966">
    <property type="entry name" value="NADHX_epimerase"/>
    <property type="match status" value="1"/>
</dbReference>
<dbReference type="EC" id="5.1.99.6" evidence="19"/>
<keyword evidence="8 17" id="KW-0521">NADP</keyword>
<feature type="binding site" evidence="18">
    <location>
        <begin position="62"/>
        <end position="66"/>
    </location>
    <ligand>
        <name>(6S)-NADPHX</name>
        <dbReference type="ChEBI" id="CHEBI:64076"/>
    </ligand>
</feature>
<accession>A0ABX0DDN2</accession>
<evidence type="ECO:0000256" key="9">
    <source>
        <dbReference type="ARBA" id="ARBA00022958"/>
    </source>
</evidence>
<comment type="similarity">
    <text evidence="3 19">In the N-terminal section; belongs to the NnrE/AIBP family.</text>
</comment>
<dbReference type="Gene3D" id="3.40.50.10260">
    <property type="entry name" value="YjeF N-terminal domain"/>
    <property type="match status" value="1"/>
</dbReference>
<dbReference type="EMBL" id="JAAKZI010000035">
    <property type="protein sequence ID" value="NGN85009.1"/>
    <property type="molecule type" value="Genomic_DNA"/>
</dbReference>
<organism evidence="23 24">
    <name type="scientific">Arthrobacter silviterrae</name>
    <dbReference type="NCBI Taxonomy" id="2026658"/>
    <lineage>
        <taxon>Bacteria</taxon>
        <taxon>Bacillati</taxon>
        <taxon>Actinomycetota</taxon>
        <taxon>Actinomycetes</taxon>
        <taxon>Micrococcales</taxon>
        <taxon>Micrococcaceae</taxon>
        <taxon>Arthrobacter</taxon>
    </lineage>
</organism>
<dbReference type="RefSeq" id="WP_165183233.1">
    <property type="nucleotide sequence ID" value="NZ_JAAKZI010000035.1"/>
</dbReference>
<dbReference type="Gene3D" id="3.40.1190.20">
    <property type="match status" value="1"/>
</dbReference>
<comment type="similarity">
    <text evidence="4 19">In the C-terminal section; belongs to the NnrD/CARKD family.</text>
</comment>
<evidence type="ECO:0000256" key="5">
    <source>
        <dbReference type="ARBA" id="ARBA00022723"/>
    </source>
</evidence>
<keyword evidence="9 18" id="KW-0630">Potassium</keyword>
<evidence type="ECO:0000259" key="21">
    <source>
        <dbReference type="PROSITE" id="PS51383"/>
    </source>
</evidence>
<comment type="function">
    <text evidence="18">Catalyzes the epimerization of the S- and R-forms of NAD(P)HX, a damaged form of NAD(P)H that is a result of enzymatic or heat-dependent hydration. This is a prerequisite for the S-specific NAD(P)H-hydrate dehydratase to allow the repair of both epimers of NAD(P)HX.</text>
</comment>
<evidence type="ECO:0000256" key="20">
    <source>
        <dbReference type="SAM" id="MobiDB-lite"/>
    </source>
</evidence>
<evidence type="ECO:0000256" key="12">
    <source>
        <dbReference type="ARBA" id="ARBA00023239"/>
    </source>
</evidence>
<feature type="binding site" evidence="18">
    <location>
        <position position="196"/>
    </location>
    <ligand>
        <name>K(+)</name>
        <dbReference type="ChEBI" id="CHEBI:29103"/>
    </ligand>
</feature>
<feature type="binding site" evidence="17">
    <location>
        <position position="414"/>
    </location>
    <ligand>
        <name>(6S)-NADPHX</name>
        <dbReference type="ChEBI" id="CHEBI:64076"/>
    </ligand>
</feature>
<feature type="binding site" evidence="18">
    <location>
        <begin position="159"/>
        <end position="165"/>
    </location>
    <ligand>
        <name>(6S)-NADPHX</name>
        <dbReference type="ChEBI" id="CHEBI:64076"/>
    </ligand>
</feature>
<feature type="binding site" evidence="18">
    <location>
        <position position="193"/>
    </location>
    <ligand>
        <name>(6S)-NADPHX</name>
        <dbReference type="ChEBI" id="CHEBI:64076"/>
    </ligand>
</feature>
<comment type="cofactor">
    <cofactor evidence="18 19">
        <name>K(+)</name>
        <dbReference type="ChEBI" id="CHEBI:29103"/>
    </cofactor>
    <text evidence="18 19">Binds 1 potassium ion per subunit.</text>
</comment>
<comment type="function">
    <text evidence="14 19">Bifunctional enzyme that catalyzes the epimerization of the S- and R-forms of NAD(P)HX and the dehydration of the S-form of NAD(P)HX at the expense of ADP, which is converted to AMP. This allows the repair of both epimers of NAD(P)HX, a damaged form of NAD(P)H that is a result of enzymatic or heat-dependent hydration.</text>
</comment>
<dbReference type="InterPro" id="IPR030677">
    <property type="entry name" value="Nnr"/>
</dbReference>
<protein>
    <recommendedName>
        <fullName evidence="19">Bifunctional NAD(P)H-hydrate repair enzyme</fullName>
    </recommendedName>
    <alternativeName>
        <fullName evidence="19">Nicotinamide nucleotide repair protein</fullName>
    </alternativeName>
    <domain>
        <recommendedName>
            <fullName evidence="19">ADP-dependent (S)-NAD(P)H-hydrate dehydratase</fullName>
            <ecNumber evidence="19">4.2.1.136</ecNumber>
        </recommendedName>
        <alternativeName>
            <fullName evidence="19">ADP-dependent NAD(P)HX dehydratase</fullName>
        </alternativeName>
    </domain>
    <domain>
        <recommendedName>
            <fullName evidence="19">NAD(P)H-hydrate epimerase</fullName>
            <ecNumber evidence="19">5.1.99.6</ecNumber>
        </recommendedName>
    </domain>
</protein>
<comment type="caution">
    <text evidence="18">Lacks conserved residue(s) required for the propagation of feature annotation.</text>
</comment>
<dbReference type="InterPro" id="IPR029056">
    <property type="entry name" value="Ribokinase-like"/>
</dbReference>
<evidence type="ECO:0000256" key="7">
    <source>
        <dbReference type="ARBA" id="ARBA00022840"/>
    </source>
</evidence>
<keyword evidence="11 18" id="KW-0413">Isomerase</keyword>
<feature type="binding site" evidence="17">
    <location>
        <position position="292"/>
    </location>
    <ligand>
        <name>(6S)-NADPHX</name>
        <dbReference type="ChEBI" id="CHEBI:64076"/>
    </ligand>
</feature>
<dbReference type="PROSITE" id="PS51385">
    <property type="entry name" value="YJEF_N"/>
    <property type="match status" value="1"/>
</dbReference>
<evidence type="ECO:0000256" key="1">
    <source>
        <dbReference type="ARBA" id="ARBA00000013"/>
    </source>
</evidence>
<evidence type="ECO:0000256" key="17">
    <source>
        <dbReference type="HAMAP-Rule" id="MF_01965"/>
    </source>
</evidence>
<feature type="domain" description="YjeF N-terminal" evidence="22">
    <location>
        <begin position="10"/>
        <end position="250"/>
    </location>
</feature>
<comment type="function">
    <text evidence="17">Catalyzes the dehydration of the S-form of NAD(P)HX at the expense of ADP, which is converted to AMP. Together with NAD(P)HX epimerase, which catalyzes the epimerization of the S- and R-forms, the enzyme allows the repair of both epimers of NAD(P)HX, a damaged form of NAD(P)H that is a result of enzymatic or heat-dependent hydration.</text>
</comment>
<evidence type="ECO:0000256" key="13">
    <source>
        <dbReference type="ARBA" id="ARBA00023268"/>
    </source>
</evidence>
<feature type="binding site" evidence="17">
    <location>
        <position position="486"/>
    </location>
    <ligand>
        <name>(6S)-NADPHX</name>
        <dbReference type="ChEBI" id="CHEBI:64076"/>
    </ligand>
</feature>
<feature type="binding site" evidence="17">
    <location>
        <begin position="456"/>
        <end position="460"/>
    </location>
    <ligand>
        <name>AMP</name>
        <dbReference type="ChEBI" id="CHEBI:456215"/>
    </ligand>
</feature>
<dbReference type="CDD" id="cd01171">
    <property type="entry name" value="YXKO-related"/>
    <property type="match status" value="1"/>
</dbReference>
<dbReference type="InterPro" id="IPR036652">
    <property type="entry name" value="YjeF_N_dom_sf"/>
</dbReference>
<comment type="subunit">
    <text evidence="17">Homotetramer.</text>
</comment>
<evidence type="ECO:0000256" key="3">
    <source>
        <dbReference type="ARBA" id="ARBA00006001"/>
    </source>
</evidence>
<comment type="catalytic activity">
    <reaction evidence="16 17 19">
        <text>(6S)-NADPHX + ADP = AMP + phosphate + NADPH + H(+)</text>
        <dbReference type="Rhea" id="RHEA:32235"/>
        <dbReference type="ChEBI" id="CHEBI:15378"/>
        <dbReference type="ChEBI" id="CHEBI:43474"/>
        <dbReference type="ChEBI" id="CHEBI:57783"/>
        <dbReference type="ChEBI" id="CHEBI:64076"/>
        <dbReference type="ChEBI" id="CHEBI:456215"/>
        <dbReference type="ChEBI" id="CHEBI:456216"/>
        <dbReference type="EC" id="4.2.1.136"/>
    </reaction>
</comment>
<keyword evidence="5 18" id="KW-0479">Metal-binding</keyword>
<comment type="similarity">
    <text evidence="17">Belongs to the NnrD/CARKD family.</text>
</comment>
<evidence type="ECO:0000256" key="6">
    <source>
        <dbReference type="ARBA" id="ARBA00022741"/>
    </source>
</evidence>
<evidence type="ECO:0000256" key="15">
    <source>
        <dbReference type="ARBA" id="ARBA00048238"/>
    </source>
</evidence>
<dbReference type="InterPro" id="IPR000631">
    <property type="entry name" value="CARKD"/>
</dbReference>
<sequence length="551" mass="53756">MLRAYTAAAVRAAEQPLLDAGLGPELMIRAAHGLAMGVRRVLRERGQGVYGARVVLLIGSGNNGGDALFAGAHLAAGGARTTALLTTARTHPDALAAFLKAGGRVMRLSAAPVPAAASVGTASKDTGPGGAAPAPEADGRLAFLAEAGAADIVVDGLLGTGGRGGLREPAASVVARLCEITMGGAGPSVVACDVPSGVDVSTGEVHGPVLAARLTVTFGAAKTGLLCSPGEQLCGEVEVVDIGLGKMPGPPDVCRLETADLTALLPHPEAAAHKYTRGVAGIIAGSARYPGAALLAVAAASACGPGMVTYLGDGAVSAAVHLRNPEVVCSAQQPGELHVQAWLAGPGIDGPGEQLDRARAAIASGLPTVVDAGALRLVGRAAHAALNQPGPAASGRLGDPSHAGGQSNLLLTPHAGELSALLARLGTPMGREAIEAAPLAAAREAARITGATVLLKGPTTAVAAPNGTAFTQADGTASLATAGSGDTLGGILVALLAMGAAGGGPGEPDLARTAVLGAALHGRLAREAPGQPLSAGVLAARIPVVWAALLG</sequence>
<keyword evidence="24" id="KW-1185">Reference proteome</keyword>
<keyword evidence="12 17" id="KW-0456">Lyase</keyword>
<keyword evidence="13" id="KW-0511">Multifunctional enzyme</keyword>
<feature type="binding site" evidence="17">
    <location>
        <position position="347"/>
    </location>
    <ligand>
        <name>(6S)-NADPHX</name>
        <dbReference type="ChEBI" id="CHEBI:64076"/>
    </ligand>
</feature>
<evidence type="ECO:0000256" key="16">
    <source>
        <dbReference type="ARBA" id="ARBA00049209"/>
    </source>
</evidence>
<feature type="binding site" evidence="18">
    <location>
        <position position="155"/>
    </location>
    <ligand>
        <name>K(+)</name>
        <dbReference type="ChEBI" id="CHEBI:29103"/>
    </ligand>
</feature>